<protein>
    <recommendedName>
        <fullName evidence="2">histidine kinase</fullName>
        <ecNumber evidence="2">2.7.13.3</ecNumber>
    </recommendedName>
</protein>
<dbReference type="PRINTS" id="PR00344">
    <property type="entry name" value="BCTRLSENSOR"/>
</dbReference>
<dbReference type="EC" id="2.7.13.3" evidence="2"/>
<evidence type="ECO:0000256" key="1">
    <source>
        <dbReference type="ARBA" id="ARBA00000085"/>
    </source>
</evidence>
<dbReference type="Pfam" id="PF02518">
    <property type="entry name" value="HATPase_c"/>
    <property type="match status" value="1"/>
</dbReference>
<dbReference type="SUPFAM" id="SSF55874">
    <property type="entry name" value="ATPase domain of HSP90 chaperone/DNA topoisomerase II/histidine kinase"/>
    <property type="match status" value="1"/>
</dbReference>
<organism evidence="6 7">
    <name type="scientific">Variovorax paradoxus</name>
    <dbReference type="NCBI Taxonomy" id="34073"/>
    <lineage>
        <taxon>Bacteria</taxon>
        <taxon>Pseudomonadati</taxon>
        <taxon>Pseudomonadota</taxon>
        <taxon>Betaproteobacteria</taxon>
        <taxon>Burkholderiales</taxon>
        <taxon>Comamonadaceae</taxon>
        <taxon>Variovorax</taxon>
    </lineage>
</organism>
<dbReference type="Gene3D" id="3.30.565.10">
    <property type="entry name" value="Histidine kinase-like ATPase, C-terminal domain"/>
    <property type="match status" value="1"/>
</dbReference>
<dbReference type="InterPro" id="IPR004358">
    <property type="entry name" value="Sig_transdc_His_kin-like_C"/>
</dbReference>
<dbReference type="InterPro" id="IPR003594">
    <property type="entry name" value="HATPase_dom"/>
</dbReference>
<dbReference type="EMBL" id="QFPP01000434">
    <property type="protein sequence ID" value="PZQ66286.1"/>
    <property type="molecule type" value="Genomic_DNA"/>
</dbReference>
<reference evidence="6 7" key="1">
    <citation type="submission" date="2017-08" db="EMBL/GenBank/DDBJ databases">
        <title>Infants hospitalized years apart are colonized by the same room-sourced microbial strains.</title>
        <authorList>
            <person name="Brooks B."/>
            <person name="Olm M.R."/>
            <person name="Firek B.A."/>
            <person name="Baker R."/>
            <person name="Thomas B.C."/>
            <person name="Morowitz M.J."/>
            <person name="Banfield J.F."/>
        </authorList>
    </citation>
    <scope>NUCLEOTIDE SEQUENCE [LARGE SCALE GENOMIC DNA]</scope>
    <source>
        <strain evidence="6">S2_005_003_R2_41</strain>
    </source>
</reference>
<evidence type="ECO:0000256" key="3">
    <source>
        <dbReference type="ARBA" id="ARBA00022679"/>
    </source>
</evidence>
<comment type="caution">
    <text evidence="6">The sequence shown here is derived from an EMBL/GenBank/DDBJ whole genome shotgun (WGS) entry which is preliminary data.</text>
</comment>
<gene>
    <name evidence="6" type="ORF">DI563_23950</name>
</gene>
<evidence type="ECO:0000259" key="5">
    <source>
        <dbReference type="Pfam" id="PF02518"/>
    </source>
</evidence>
<dbReference type="GO" id="GO:0004673">
    <property type="term" value="F:protein histidine kinase activity"/>
    <property type="evidence" value="ECO:0007669"/>
    <property type="project" value="UniProtKB-EC"/>
</dbReference>
<keyword evidence="4 6" id="KW-0418">Kinase</keyword>
<evidence type="ECO:0000313" key="6">
    <source>
        <dbReference type="EMBL" id="PZQ66286.1"/>
    </source>
</evidence>
<dbReference type="InterPro" id="IPR036890">
    <property type="entry name" value="HATPase_C_sf"/>
</dbReference>
<keyword evidence="3" id="KW-0808">Transferase</keyword>
<dbReference type="AlphaFoldDB" id="A0A2W5PLI9"/>
<proteinExistence type="predicted"/>
<dbReference type="Proteomes" id="UP000249135">
    <property type="component" value="Unassembled WGS sequence"/>
</dbReference>
<comment type="catalytic activity">
    <reaction evidence="1">
        <text>ATP + protein L-histidine = ADP + protein N-phospho-L-histidine.</text>
        <dbReference type="EC" id="2.7.13.3"/>
    </reaction>
</comment>
<dbReference type="PANTHER" id="PTHR43047">
    <property type="entry name" value="TWO-COMPONENT HISTIDINE PROTEIN KINASE"/>
    <property type="match status" value="1"/>
</dbReference>
<evidence type="ECO:0000256" key="4">
    <source>
        <dbReference type="ARBA" id="ARBA00022777"/>
    </source>
</evidence>
<accession>A0A2W5PLI9</accession>
<name>A0A2W5PLI9_VARPD</name>
<evidence type="ECO:0000256" key="2">
    <source>
        <dbReference type="ARBA" id="ARBA00012438"/>
    </source>
</evidence>
<feature type="domain" description="Histidine kinase/HSP90-like ATPase" evidence="5">
    <location>
        <begin position="2"/>
        <end position="54"/>
    </location>
</feature>
<evidence type="ECO:0000313" key="7">
    <source>
        <dbReference type="Proteomes" id="UP000249135"/>
    </source>
</evidence>
<sequence length="57" mass="5989">MFTQADGAATNRGSGLGIGLALVREIVGSHRGTVEVRSKGIGKGSEFTIRIPLRPPR</sequence>